<proteinExistence type="predicted"/>
<dbReference type="PANTHER" id="PTHR47894">
    <property type="entry name" value="HTH-TYPE TRANSCRIPTIONAL REGULATOR GADX"/>
    <property type="match status" value="1"/>
</dbReference>
<evidence type="ECO:0000259" key="4">
    <source>
        <dbReference type="PROSITE" id="PS01124"/>
    </source>
</evidence>
<protein>
    <submittedName>
        <fullName evidence="5">Putative HTH-type transcriptional regulator</fullName>
    </submittedName>
</protein>
<dbReference type="GO" id="GO:0000976">
    <property type="term" value="F:transcription cis-regulatory region binding"/>
    <property type="evidence" value="ECO:0007669"/>
    <property type="project" value="TreeGrafter"/>
</dbReference>
<accession>A0A5S9P6V1</accession>
<evidence type="ECO:0000256" key="3">
    <source>
        <dbReference type="ARBA" id="ARBA00023163"/>
    </source>
</evidence>
<evidence type="ECO:0000256" key="1">
    <source>
        <dbReference type="ARBA" id="ARBA00023015"/>
    </source>
</evidence>
<dbReference type="PANTHER" id="PTHR47894:SF1">
    <property type="entry name" value="HTH-TYPE TRANSCRIPTIONAL REGULATOR VQSM"/>
    <property type="match status" value="1"/>
</dbReference>
<keyword evidence="1" id="KW-0805">Transcription regulation</keyword>
<dbReference type="GO" id="GO:0003700">
    <property type="term" value="F:DNA-binding transcription factor activity"/>
    <property type="evidence" value="ECO:0007669"/>
    <property type="project" value="InterPro"/>
</dbReference>
<dbReference type="SMART" id="SM00342">
    <property type="entry name" value="HTH_ARAC"/>
    <property type="match status" value="1"/>
</dbReference>
<name>A0A5S9P6V1_9GAMM</name>
<keyword evidence="2" id="KW-0238">DNA-binding</keyword>
<dbReference type="SUPFAM" id="SSF46689">
    <property type="entry name" value="Homeodomain-like"/>
    <property type="match status" value="1"/>
</dbReference>
<sequence length="368" mass="41362">MQGLKSDRYQPEDPTISEQQHWLAQHQDQLLQPNDDCLIAANYAALLQQYLADNGWETDQLLESSGLNQADLACANKHISYQQYAPFIKGAIALTNNPHLGLEFGKRLNISTHGFLGYAVMSSTTLEKAADMAGRYISIRNQLMTIQPIREANRLIIQFSANATDHTIRRFELETSLTSLYSIWKELFGNHKGIETICISETLAADRDFYCAFFSVPVEIGDVDAIVIDAQTDTLHTRITDEALSAIAEQQCRGLLESLQTDSQGSVTDKVRQWLLKSPGEFMSQAAVADKLGVTSRTLNRQLARESSGFKQITDEIKQTLASQCLLKTQWPVEDIAHMLGYSDCANFNRAFKRWFDKTPSQFRRSAP</sequence>
<organism evidence="5 6">
    <name type="scientific">BD1-7 clade bacterium</name>
    <dbReference type="NCBI Taxonomy" id="2029982"/>
    <lineage>
        <taxon>Bacteria</taxon>
        <taxon>Pseudomonadati</taxon>
        <taxon>Pseudomonadota</taxon>
        <taxon>Gammaproteobacteria</taxon>
        <taxon>Cellvibrionales</taxon>
        <taxon>Spongiibacteraceae</taxon>
        <taxon>BD1-7 clade</taxon>
    </lineage>
</organism>
<feature type="domain" description="HTH araC/xylS-type" evidence="4">
    <location>
        <begin position="269"/>
        <end position="366"/>
    </location>
</feature>
<dbReference type="Gene3D" id="1.10.10.60">
    <property type="entry name" value="Homeodomain-like"/>
    <property type="match status" value="1"/>
</dbReference>
<dbReference type="GO" id="GO:0005829">
    <property type="term" value="C:cytosol"/>
    <property type="evidence" value="ECO:0007669"/>
    <property type="project" value="TreeGrafter"/>
</dbReference>
<dbReference type="InterPro" id="IPR020449">
    <property type="entry name" value="Tscrpt_reg_AraC-type_HTH"/>
</dbReference>
<dbReference type="OrthoDB" id="6194859at2"/>
<reference evidence="5 6" key="1">
    <citation type="submission" date="2019-11" db="EMBL/GenBank/DDBJ databases">
        <authorList>
            <person name="Holert J."/>
        </authorList>
    </citation>
    <scope>NUCLEOTIDE SEQUENCE [LARGE SCALE GENOMIC DNA]</scope>
    <source>
        <strain evidence="5">BC5_2</strain>
    </source>
</reference>
<dbReference type="EMBL" id="CACSII010000007">
    <property type="protein sequence ID" value="CAA0099141.1"/>
    <property type="molecule type" value="Genomic_DNA"/>
</dbReference>
<dbReference type="Pfam" id="PF12833">
    <property type="entry name" value="HTH_18"/>
    <property type="match status" value="1"/>
</dbReference>
<evidence type="ECO:0000256" key="2">
    <source>
        <dbReference type="ARBA" id="ARBA00023125"/>
    </source>
</evidence>
<dbReference type="PROSITE" id="PS01124">
    <property type="entry name" value="HTH_ARAC_FAMILY_2"/>
    <property type="match status" value="1"/>
</dbReference>
<dbReference type="Pfam" id="PF12625">
    <property type="entry name" value="Arabinose_bd"/>
    <property type="match status" value="1"/>
</dbReference>
<evidence type="ECO:0000313" key="6">
    <source>
        <dbReference type="Proteomes" id="UP000434580"/>
    </source>
</evidence>
<evidence type="ECO:0000313" key="5">
    <source>
        <dbReference type="EMBL" id="CAA0099141.1"/>
    </source>
</evidence>
<dbReference type="InterPro" id="IPR032687">
    <property type="entry name" value="AraC-type_N"/>
</dbReference>
<dbReference type="AlphaFoldDB" id="A0A5S9P6V1"/>
<dbReference type="Proteomes" id="UP000434580">
    <property type="component" value="Unassembled WGS sequence"/>
</dbReference>
<dbReference type="InterPro" id="IPR018060">
    <property type="entry name" value="HTH_AraC"/>
</dbReference>
<keyword evidence="3" id="KW-0804">Transcription</keyword>
<dbReference type="PRINTS" id="PR00032">
    <property type="entry name" value="HTHARAC"/>
</dbReference>
<gene>
    <name evidence="5" type="ORF">DPBNPPHM_03664</name>
</gene>
<dbReference type="InterPro" id="IPR009057">
    <property type="entry name" value="Homeodomain-like_sf"/>
</dbReference>